<sequence length="289" mass="33317">MSASLILGELLLETRPPSVSSPRRLFEALAQYQLSPSCSLPNELLSHIFFLASHDYENDYDAVITPVWISHVCSHWRQVALLTGTLWTNLTLAFPVSRPQLSKAITWLIRSQKHPIDILFDFRDPSWDWEEESHTFRWQDMEAILRLFLPHVQRWHRFELLTDTWAPIFTFLWYTRKVESAPILESLSLSRCNAYFASKQESFHPIKLKEPIPLFGGLPLEKLREVSLTGVHVEWSSSKLCDLTSLNFKYQASDVMPTLDEFIATLSTCANLEQLSIIGWGPQFPAEPS</sequence>
<feature type="non-terminal residue" evidence="1">
    <location>
        <position position="289"/>
    </location>
</feature>
<reference evidence="1" key="1">
    <citation type="submission" date="2020-11" db="EMBL/GenBank/DDBJ databases">
        <authorList>
            <consortium name="DOE Joint Genome Institute"/>
            <person name="Ahrendt S."/>
            <person name="Riley R."/>
            <person name="Andreopoulos W."/>
            <person name="Labutti K."/>
            <person name="Pangilinan J."/>
            <person name="Ruiz-Duenas F.J."/>
            <person name="Barrasa J.M."/>
            <person name="Sanchez-Garcia M."/>
            <person name="Camarero S."/>
            <person name="Miyauchi S."/>
            <person name="Serrano A."/>
            <person name="Linde D."/>
            <person name="Babiker R."/>
            <person name="Drula E."/>
            <person name="Ayuso-Fernandez I."/>
            <person name="Pacheco R."/>
            <person name="Padilla G."/>
            <person name="Ferreira P."/>
            <person name="Barriuso J."/>
            <person name="Kellner H."/>
            <person name="Castanera R."/>
            <person name="Alfaro M."/>
            <person name="Ramirez L."/>
            <person name="Pisabarro A.G."/>
            <person name="Kuo A."/>
            <person name="Tritt A."/>
            <person name="Lipzen A."/>
            <person name="He G."/>
            <person name="Yan M."/>
            <person name="Ng V."/>
            <person name="Cullen D."/>
            <person name="Martin F."/>
            <person name="Rosso M.-N."/>
            <person name="Henrissat B."/>
            <person name="Hibbett D."/>
            <person name="Martinez A.T."/>
            <person name="Grigoriev I.V."/>
        </authorList>
    </citation>
    <scope>NUCLEOTIDE SEQUENCE</scope>
    <source>
        <strain evidence="1">CBS 247.69</strain>
    </source>
</reference>
<dbReference type="OrthoDB" id="3252356at2759"/>
<dbReference type="AlphaFoldDB" id="A0A9P6CES6"/>
<dbReference type="EMBL" id="MU150265">
    <property type="protein sequence ID" value="KAF9463177.1"/>
    <property type="molecule type" value="Genomic_DNA"/>
</dbReference>
<evidence type="ECO:0008006" key="3">
    <source>
        <dbReference type="Google" id="ProtNLM"/>
    </source>
</evidence>
<name>A0A9P6CES6_9AGAR</name>
<accession>A0A9P6CES6</accession>
<proteinExistence type="predicted"/>
<protein>
    <recommendedName>
        <fullName evidence="3">F-box domain-containing protein</fullName>
    </recommendedName>
</protein>
<dbReference type="Proteomes" id="UP000807353">
    <property type="component" value="Unassembled WGS sequence"/>
</dbReference>
<comment type="caution">
    <text evidence="1">The sequence shown here is derived from an EMBL/GenBank/DDBJ whole genome shotgun (WGS) entry which is preliminary data.</text>
</comment>
<keyword evidence="2" id="KW-1185">Reference proteome</keyword>
<gene>
    <name evidence="1" type="ORF">BDZ94DRAFT_1193387</name>
</gene>
<dbReference type="Gene3D" id="1.20.1280.50">
    <property type="match status" value="1"/>
</dbReference>
<organism evidence="1 2">
    <name type="scientific">Collybia nuda</name>
    <dbReference type="NCBI Taxonomy" id="64659"/>
    <lineage>
        <taxon>Eukaryota</taxon>
        <taxon>Fungi</taxon>
        <taxon>Dikarya</taxon>
        <taxon>Basidiomycota</taxon>
        <taxon>Agaricomycotina</taxon>
        <taxon>Agaricomycetes</taxon>
        <taxon>Agaricomycetidae</taxon>
        <taxon>Agaricales</taxon>
        <taxon>Tricholomatineae</taxon>
        <taxon>Clitocybaceae</taxon>
        <taxon>Collybia</taxon>
    </lineage>
</organism>
<evidence type="ECO:0000313" key="2">
    <source>
        <dbReference type="Proteomes" id="UP000807353"/>
    </source>
</evidence>
<evidence type="ECO:0000313" key="1">
    <source>
        <dbReference type="EMBL" id="KAF9463177.1"/>
    </source>
</evidence>